<dbReference type="InterPro" id="IPR024996">
    <property type="entry name" value="RNaseH_pPIWI_RE"/>
</dbReference>
<evidence type="ECO:0000313" key="6">
    <source>
        <dbReference type="Proteomes" id="UP000050867"/>
    </source>
</evidence>
<dbReference type="AlphaFoldDB" id="A0A0T6LSX2"/>
<feature type="region of interest" description="Disordered" evidence="1">
    <location>
        <begin position="397"/>
        <end position="420"/>
    </location>
</feature>
<evidence type="ECO:0000259" key="3">
    <source>
        <dbReference type="Pfam" id="PF13111"/>
    </source>
</evidence>
<keyword evidence="6" id="KW-1185">Reference proteome</keyword>
<dbReference type="STRING" id="76728.AQ490_22100"/>
<dbReference type="Pfam" id="PF18157">
    <property type="entry name" value="MID_pPIWI_RE"/>
    <property type="match status" value="1"/>
</dbReference>
<dbReference type="Pfam" id="PF13111">
    <property type="entry name" value="pPIWI_RE_X"/>
    <property type="match status" value="1"/>
</dbReference>
<evidence type="ECO:0000259" key="2">
    <source>
        <dbReference type="Pfam" id="PF13032"/>
    </source>
</evidence>
<proteinExistence type="predicted"/>
<dbReference type="Proteomes" id="UP000050867">
    <property type="component" value="Unassembled WGS sequence"/>
</dbReference>
<dbReference type="eggNOG" id="ENOG5030JIR">
    <property type="taxonomic scope" value="Bacteria"/>
</dbReference>
<protein>
    <recommendedName>
        <fullName evidence="7">DUF3893 domain-containing protein</fullName>
    </recommendedName>
</protein>
<dbReference type="Pfam" id="PF13032">
    <property type="entry name" value="RNaseH_pPIWI_RE"/>
    <property type="match status" value="1"/>
</dbReference>
<feature type="region of interest" description="Disordered" evidence="1">
    <location>
        <begin position="977"/>
        <end position="1025"/>
    </location>
</feature>
<evidence type="ECO:0008006" key="7">
    <source>
        <dbReference type="Google" id="ProtNLM"/>
    </source>
</evidence>
<accession>A0A0T6LSX2</accession>
<reference evidence="5 6" key="1">
    <citation type="submission" date="2015-10" db="EMBL/GenBank/DDBJ databases">
        <title>Draft genome sequence of pyrrolomycin-producing Streptomyces vitaminophilus.</title>
        <authorList>
            <person name="Graham D.E."/>
            <person name="Mahan K.M."/>
            <person name="Klingeman D.M."/>
            <person name="Hettich R.L."/>
            <person name="Parry R.J."/>
        </authorList>
    </citation>
    <scope>NUCLEOTIDE SEQUENCE [LARGE SCALE GENOMIC DNA]</scope>
    <source>
        <strain evidence="5 6">ATCC 31673</strain>
    </source>
</reference>
<feature type="domain" description="pPIWI-RE RNaseH" evidence="2">
    <location>
        <begin position="656"/>
        <end position="971"/>
    </location>
</feature>
<feature type="domain" description="pPIWI-RE module N-terminal" evidence="3">
    <location>
        <begin position="11"/>
        <end position="438"/>
    </location>
</feature>
<dbReference type="InterPro" id="IPR040496">
    <property type="entry name" value="MID_pPIWI_RE"/>
</dbReference>
<dbReference type="OrthoDB" id="3199411at2"/>
<evidence type="ECO:0000313" key="5">
    <source>
        <dbReference type="EMBL" id="KRV49009.1"/>
    </source>
</evidence>
<sequence>MPTYGSIRRAAYVLDSDAPPWTVNYFAMAYPEHWDADLLELCNLGRGGKEPLRSVPTRRLDGVLQTLAPDLVVRPRSRPKIGEETAPEQDFWLYVPDNVPHPLPERTMRQLIDAWLRTLAPRSAHDEPGYRSLLLRTSEQLAASTPEWQVVEGVDLLQAPPTPGETAAPTARQFQLATDALARRIMALEPYEFDGGSLLFRAVPRGPREQGAELMSQPLRRTIKRREWWFSVVLNISLHTVPFDGRPRLHLHWGVRRWATHPRSDTGRLNLPYDRATSVYLRPTIPWLVGAPHSDRYALARLVRDRARDGFEWLHNDPAGILHHLNLRGRFPCPDELLQDPQAWIGDGPGVGAAVVHSNHMGTHEVGIGFMPHQRSQLTAWAEKALPEGVVRVPDLVRRGSGKAPPVNKRSKPRDDEAKVTEVSRASQARRSALAVMTRVTRGAAVPDGELPVVEVRLLWQTASVRRAAIAAFAEILGLDGSGFPEGANICDRSFDDARPGTPVILQWHTPEVVLRLRCIPLIEGIGDRLRLDPTVRGRGRRLAEAVTTRRQETRSYLKADGAEPSLPSLALVEIAHSAMFRPSDTDPKFALRLGCADAGALTQFVATPSTDRRINNENSLDHRVLNAWQDGLRQLGVRTLPQHTLRGELPDGLQYAALWMVKRRKDGPTRLPKHLPVAVLVTPIPGVEGLAAVRGWDDDAREWVPYPTFLLRLVKQAEISPDAYTEFANENGLSEPANGQAAPTTRITSRQWRANLAEQRRQTANFLQRVLHSLHGQPTALITHAQNSRHHWPWLQDGAVVRDLLRLGHAPASRLNDELRLIRVRGIAGRETPQWWGIGDPGKPNGQPAGFWALPAEEADSRPAFKRVFYSTTSRPGTQPISPSLDRLAVRVTASGKLTSQVGTNAWNPALVEIAVLGCHPDGGQGINGDSPEAFAMAMHQLRQAPDYADDLSLPLPLHLAGLAQAYVLPMFSDDEKVPEDKQPTIPSETSDASASDLDPDLTEVASPAEGHEPGSLEQLSLFE</sequence>
<name>A0A0T6LSX2_WENVI</name>
<dbReference type="RefSeq" id="WP_018384861.1">
    <property type="nucleotide sequence ID" value="NZ_LLZU01000016.1"/>
</dbReference>
<evidence type="ECO:0000259" key="4">
    <source>
        <dbReference type="Pfam" id="PF18157"/>
    </source>
</evidence>
<feature type="domain" description="Prokaryotic pPIWI-RE MID" evidence="4">
    <location>
        <begin position="507"/>
        <end position="644"/>
    </location>
</feature>
<organism evidence="5 6">
    <name type="scientific">Wenjunlia vitaminophila</name>
    <name type="common">Streptomyces vitaminophilus</name>
    <dbReference type="NCBI Taxonomy" id="76728"/>
    <lineage>
        <taxon>Bacteria</taxon>
        <taxon>Bacillati</taxon>
        <taxon>Actinomycetota</taxon>
        <taxon>Actinomycetes</taxon>
        <taxon>Kitasatosporales</taxon>
        <taxon>Streptomycetaceae</taxon>
        <taxon>Wenjunlia</taxon>
    </lineage>
</organism>
<dbReference type="EMBL" id="LLZU01000016">
    <property type="protein sequence ID" value="KRV49009.1"/>
    <property type="molecule type" value="Genomic_DNA"/>
</dbReference>
<dbReference type="InterPro" id="IPR025085">
    <property type="entry name" value="pPIWI_RE_X"/>
</dbReference>
<comment type="caution">
    <text evidence="5">The sequence shown here is derived from an EMBL/GenBank/DDBJ whole genome shotgun (WGS) entry which is preliminary data.</text>
</comment>
<evidence type="ECO:0000256" key="1">
    <source>
        <dbReference type="SAM" id="MobiDB-lite"/>
    </source>
</evidence>
<gene>
    <name evidence="5" type="ORF">AQ490_22100</name>
</gene>